<dbReference type="AlphaFoldDB" id="A0A7V2AT94"/>
<accession>A0A7V2AT94</accession>
<dbReference type="Proteomes" id="UP000886069">
    <property type="component" value="Unassembled WGS sequence"/>
</dbReference>
<organism evidence="1">
    <name type="scientific">Eiseniibacteriota bacterium</name>
    <dbReference type="NCBI Taxonomy" id="2212470"/>
    <lineage>
        <taxon>Bacteria</taxon>
        <taxon>Candidatus Eiseniibacteriota</taxon>
    </lineage>
</organism>
<sequence>MNLQDNPEEQGKKWDELRTEFDPARIRAALDGLEKDPARWVAVYERISELTQRRRDRRREIEVGS</sequence>
<dbReference type="EMBL" id="DSEC01000007">
    <property type="protein sequence ID" value="HER42838.1"/>
    <property type="molecule type" value="Genomic_DNA"/>
</dbReference>
<reference evidence="1" key="1">
    <citation type="journal article" date="2020" name="mSystems">
        <title>Genome- and Community-Level Interaction Insights into Carbon Utilization and Element Cycling Functions of Hydrothermarchaeota in Hydrothermal Sediment.</title>
        <authorList>
            <person name="Zhou Z."/>
            <person name="Liu Y."/>
            <person name="Xu W."/>
            <person name="Pan J."/>
            <person name="Luo Z.H."/>
            <person name="Li M."/>
        </authorList>
    </citation>
    <scope>NUCLEOTIDE SEQUENCE [LARGE SCALE GENOMIC DNA]</scope>
    <source>
        <strain evidence="1">SpSt-1233</strain>
    </source>
</reference>
<proteinExistence type="predicted"/>
<comment type="caution">
    <text evidence="1">The sequence shown here is derived from an EMBL/GenBank/DDBJ whole genome shotgun (WGS) entry which is preliminary data.</text>
</comment>
<gene>
    <name evidence="1" type="ORF">ENO08_00060</name>
</gene>
<evidence type="ECO:0000313" key="1">
    <source>
        <dbReference type="EMBL" id="HER42838.1"/>
    </source>
</evidence>
<name>A0A7V2AT94_UNCEI</name>
<protein>
    <submittedName>
        <fullName evidence="1">Uncharacterized protein</fullName>
    </submittedName>
</protein>